<dbReference type="GO" id="GO:0006508">
    <property type="term" value="P:proteolysis"/>
    <property type="evidence" value="ECO:0007669"/>
    <property type="project" value="UniProtKB-KW"/>
</dbReference>
<dbReference type="PROSITE" id="PS51935">
    <property type="entry name" value="NLPC_P60"/>
    <property type="match status" value="1"/>
</dbReference>
<dbReference type="RefSeq" id="WP_315607723.1">
    <property type="nucleotide sequence ID" value="NZ_CP130318.1"/>
</dbReference>
<dbReference type="Pfam" id="PF00877">
    <property type="entry name" value="NLPC_P60"/>
    <property type="match status" value="1"/>
</dbReference>
<gene>
    <name evidence="6" type="ORF">MJA45_13265</name>
</gene>
<organism evidence="6 7">
    <name type="scientific">Paenibacillus aurantius</name>
    <dbReference type="NCBI Taxonomy" id="2918900"/>
    <lineage>
        <taxon>Bacteria</taxon>
        <taxon>Bacillati</taxon>
        <taxon>Bacillota</taxon>
        <taxon>Bacilli</taxon>
        <taxon>Bacillales</taxon>
        <taxon>Paenibacillaceae</taxon>
        <taxon>Paenibacillus</taxon>
    </lineage>
</organism>
<accession>A0AA96LHC2</accession>
<dbReference type="Proteomes" id="UP001305702">
    <property type="component" value="Chromosome"/>
</dbReference>
<dbReference type="InterPro" id="IPR057812">
    <property type="entry name" value="SH3_YKFC_2nd"/>
</dbReference>
<evidence type="ECO:0000256" key="3">
    <source>
        <dbReference type="ARBA" id="ARBA00022801"/>
    </source>
</evidence>
<dbReference type="AlphaFoldDB" id="A0AA96LHC2"/>
<dbReference type="KEGG" id="paun:MJA45_13265"/>
<feature type="domain" description="NlpC/P60" evidence="5">
    <location>
        <begin position="191"/>
        <end position="316"/>
    </location>
</feature>
<dbReference type="InterPro" id="IPR000064">
    <property type="entry name" value="NLP_P60_dom"/>
</dbReference>
<evidence type="ECO:0000256" key="2">
    <source>
        <dbReference type="ARBA" id="ARBA00022670"/>
    </source>
</evidence>
<comment type="similarity">
    <text evidence="1">Belongs to the peptidase C40 family.</text>
</comment>
<evidence type="ECO:0000256" key="1">
    <source>
        <dbReference type="ARBA" id="ARBA00007074"/>
    </source>
</evidence>
<evidence type="ECO:0000259" key="5">
    <source>
        <dbReference type="PROSITE" id="PS51935"/>
    </source>
</evidence>
<dbReference type="PANTHER" id="PTHR47053:SF3">
    <property type="entry name" value="GAMMA-D-GLUTAMYL-L-LYSINE DIPEPTIDYL-PEPTIDASE"/>
    <property type="match status" value="1"/>
</dbReference>
<keyword evidence="4" id="KW-0788">Thiol protease</keyword>
<sequence length="316" mass="34560">MTAPKRLICGVSVATVWTSPESVRPIDAPAVARPADPKEWIDRMGIEGKLDLCNGNRVQTQMLYGTPVLVTEEQEDWVQVLIPDQPTRKNPLGYPGWVPRDQLIDDPAASSESGDSAVEAGGPQAVVMADKAWLRDGSSAPLIELSFLTTLPLVAQEGERVEVLTPHGIAYLSAEEVRVTDGDSSSLVPEGKRGQAIVEQGLRFLDLPYLWGGMSSYGYDCSGFAYSMHRSFGILVPRDASDQAKHGKEIAPDDLEPGDLMFFAHEKGKGAVHHVGIYAGEGKMLHSPETIFSIELVDLATYKLAEEHCISRRYWE</sequence>
<reference evidence="6 7" key="1">
    <citation type="submission" date="2022-02" db="EMBL/GenBank/DDBJ databases">
        <title>Paenibacillus sp. MBLB1776 Whole Genome Shotgun Sequencing.</title>
        <authorList>
            <person name="Hwang C.Y."/>
            <person name="Cho E.-S."/>
            <person name="Seo M.-J."/>
        </authorList>
    </citation>
    <scope>NUCLEOTIDE SEQUENCE [LARGE SCALE GENOMIC DNA]</scope>
    <source>
        <strain evidence="6 7">MBLB1776</strain>
    </source>
</reference>
<dbReference type="Pfam" id="PF23795">
    <property type="entry name" value="SH3_YKFC_2nd"/>
    <property type="match status" value="1"/>
</dbReference>
<dbReference type="GO" id="GO:0008234">
    <property type="term" value="F:cysteine-type peptidase activity"/>
    <property type="evidence" value="ECO:0007669"/>
    <property type="project" value="UniProtKB-KW"/>
</dbReference>
<evidence type="ECO:0000313" key="6">
    <source>
        <dbReference type="EMBL" id="WNQ13942.1"/>
    </source>
</evidence>
<protein>
    <submittedName>
        <fullName evidence="6">NlpC/P60 family protein</fullName>
    </submittedName>
</protein>
<dbReference type="EMBL" id="CP130318">
    <property type="protein sequence ID" value="WNQ13942.1"/>
    <property type="molecule type" value="Genomic_DNA"/>
</dbReference>
<dbReference type="InterPro" id="IPR038765">
    <property type="entry name" value="Papain-like_cys_pep_sf"/>
</dbReference>
<keyword evidence="2" id="KW-0645">Protease</keyword>
<dbReference type="Pfam" id="PF18348">
    <property type="entry name" value="SH3_16"/>
    <property type="match status" value="1"/>
</dbReference>
<dbReference type="Gene3D" id="2.30.30.40">
    <property type="entry name" value="SH3 Domains"/>
    <property type="match status" value="2"/>
</dbReference>
<name>A0AA96LHC2_9BACL</name>
<dbReference type="InterPro" id="IPR051202">
    <property type="entry name" value="Peptidase_C40"/>
</dbReference>
<evidence type="ECO:0000256" key="4">
    <source>
        <dbReference type="ARBA" id="ARBA00022807"/>
    </source>
</evidence>
<proteinExistence type="inferred from homology"/>
<dbReference type="PANTHER" id="PTHR47053">
    <property type="entry name" value="MUREIN DD-ENDOPEPTIDASE MEPH-RELATED"/>
    <property type="match status" value="1"/>
</dbReference>
<keyword evidence="7" id="KW-1185">Reference proteome</keyword>
<evidence type="ECO:0000313" key="7">
    <source>
        <dbReference type="Proteomes" id="UP001305702"/>
    </source>
</evidence>
<dbReference type="Gene3D" id="3.90.1720.10">
    <property type="entry name" value="endopeptidase domain like (from Nostoc punctiforme)"/>
    <property type="match status" value="1"/>
</dbReference>
<dbReference type="InterPro" id="IPR041382">
    <property type="entry name" value="SH3_16"/>
</dbReference>
<keyword evidence="3" id="KW-0378">Hydrolase</keyword>
<dbReference type="SUPFAM" id="SSF54001">
    <property type="entry name" value="Cysteine proteinases"/>
    <property type="match status" value="1"/>
</dbReference>